<keyword evidence="1" id="KW-0472">Membrane</keyword>
<comment type="caution">
    <text evidence="2">The sequence shown here is derived from an EMBL/GenBank/DDBJ whole genome shotgun (WGS) entry which is preliminary data.</text>
</comment>
<keyword evidence="1" id="KW-1133">Transmembrane helix</keyword>
<accession>A0ABQ4NFN6</accession>
<evidence type="ECO:0000313" key="2">
    <source>
        <dbReference type="EMBL" id="GIQ67030.1"/>
    </source>
</evidence>
<feature type="transmembrane region" description="Helical" evidence="1">
    <location>
        <begin position="34"/>
        <end position="56"/>
    </location>
</feature>
<gene>
    <name evidence="2" type="ORF">PACILC2_55980</name>
</gene>
<keyword evidence="1" id="KW-0812">Transmembrane</keyword>
<feature type="transmembrane region" description="Helical" evidence="1">
    <location>
        <begin position="68"/>
        <end position="89"/>
    </location>
</feature>
<evidence type="ECO:0000313" key="3">
    <source>
        <dbReference type="Proteomes" id="UP000680304"/>
    </source>
</evidence>
<reference evidence="2 3" key="1">
    <citation type="submission" date="2021-04" db="EMBL/GenBank/DDBJ databases">
        <title>Draft genome sequence of Paenibacillus cisolokensis, LC2-13A.</title>
        <authorList>
            <person name="Uke A."/>
            <person name="Chhe C."/>
            <person name="Baramee S."/>
            <person name="Kosugi A."/>
        </authorList>
    </citation>
    <scope>NUCLEOTIDE SEQUENCE [LARGE SCALE GENOMIC DNA]</scope>
    <source>
        <strain evidence="2 3">LC2-13A</strain>
    </source>
</reference>
<keyword evidence="3" id="KW-1185">Reference proteome</keyword>
<dbReference type="RefSeq" id="WP_213531708.1">
    <property type="nucleotide sequence ID" value="NZ_BOVJ01000242.1"/>
</dbReference>
<sequence length="102" mass="11777">MSGKEGHGKREQGFVARWTAVRRKGKGRYVMTRGLLFGLLLYAVWLAVTLIEIAVSEFRQALFDRGDFAVSMLIWFVVYMTIGMVLAAHRWKANEAKYRYLT</sequence>
<proteinExistence type="predicted"/>
<name>A0ABQ4NFN6_9BACL</name>
<dbReference type="EMBL" id="BOVJ01000242">
    <property type="protein sequence ID" value="GIQ67030.1"/>
    <property type="molecule type" value="Genomic_DNA"/>
</dbReference>
<protein>
    <submittedName>
        <fullName evidence="2">Uncharacterized protein</fullName>
    </submittedName>
</protein>
<evidence type="ECO:0000256" key="1">
    <source>
        <dbReference type="SAM" id="Phobius"/>
    </source>
</evidence>
<organism evidence="2 3">
    <name type="scientific">Paenibacillus cisolokensis</name>
    <dbReference type="NCBI Taxonomy" id="1658519"/>
    <lineage>
        <taxon>Bacteria</taxon>
        <taxon>Bacillati</taxon>
        <taxon>Bacillota</taxon>
        <taxon>Bacilli</taxon>
        <taxon>Bacillales</taxon>
        <taxon>Paenibacillaceae</taxon>
        <taxon>Paenibacillus</taxon>
    </lineage>
</organism>
<dbReference type="Proteomes" id="UP000680304">
    <property type="component" value="Unassembled WGS sequence"/>
</dbReference>